<protein>
    <submittedName>
        <fullName evidence="1">Uncharacterized protein</fullName>
    </submittedName>
</protein>
<organism evidence="1 2">
    <name type="scientific">Colocasia esculenta</name>
    <name type="common">Wild taro</name>
    <name type="synonym">Arum esculentum</name>
    <dbReference type="NCBI Taxonomy" id="4460"/>
    <lineage>
        <taxon>Eukaryota</taxon>
        <taxon>Viridiplantae</taxon>
        <taxon>Streptophyta</taxon>
        <taxon>Embryophyta</taxon>
        <taxon>Tracheophyta</taxon>
        <taxon>Spermatophyta</taxon>
        <taxon>Magnoliopsida</taxon>
        <taxon>Liliopsida</taxon>
        <taxon>Araceae</taxon>
        <taxon>Aroideae</taxon>
        <taxon>Colocasieae</taxon>
        <taxon>Colocasia</taxon>
    </lineage>
</organism>
<evidence type="ECO:0000313" key="2">
    <source>
        <dbReference type="Proteomes" id="UP000652761"/>
    </source>
</evidence>
<proteinExistence type="predicted"/>
<name>A0A843XE86_COLES</name>
<accession>A0A843XE86</accession>
<keyword evidence="2" id="KW-1185">Reference proteome</keyword>
<dbReference type="AlphaFoldDB" id="A0A843XE86"/>
<comment type="caution">
    <text evidence="1">The sequence shown here is derived from an EMBL/GenBank/DDBJ whole genome shotgun (WGS) entry which is preliminary data.</text>
</comment>
<dbReference type="EMBL" id="NMUH01007765">
    <property type="protein sequence ID" value="MQM17788.1"/>
    <property type="molecule type" value="Genomic_DNA"/>
</dbReference>
<sequence>MWQLSHGLRSNYNACLVVAAPRRWMFIPLETSDATSNVVNISQKKAGLRYLSCSDYLWEVNFDLYLLETPDVGNIPQLRIDCVLKMLGTEARFEIVRAWNPDFEIGGHRGQV</sequence>
<evidence type="ECO:0000313" key="1">
    <source>
        <dbReference type="EMBL" id="MQM17788.1"/>
    </source>
</evidence>
<dbReference type="Proteomes" id="UP000652761">
    <property type="component" value="Unassembled WGS sequence"/>
</dbReference>
<gene>
    <name evidence="1" type="ORF">Taro_050766</name>
</gene>
<reference evidence="1" key="1">
    <citation type="submission" date="2017-07" db="EMBL/GenBank/DDBJ databases">
        <title>Taro Niue Genome Assembly and Annotation.</title>
        <authorList>
            <person name="Atibalentja N."/>
            <person name="Keating K."/>
            <person name="Fields C.J."/>
        </authorList>
    </citation>
    <scope>NUCLEOTIDE SEQUENCE</scope>
    <source>
        <strain evidence="1">Niue_2</strain>
        <tissue evidence="1">Leaf</tissue>
    </source>
</reference>